<dbReference type="InterPro" id="IPR036388">
    <property type="entry name" value="WH-like_DNA-bd_sf"/>
</dbReference>
<keyword evidence="3" id="KW-0238">DNA-binding</keyword>
<dbReference type="Gene3D" id="3.40.190.290">
    <property type="match status" value="1"/>
</dbReference>
<evidence type="ECO:0000259" key="5">
    <source>
        <dbReference type="PROSITE" id="PS50931"/>
    </source>
</evidence>
<reference evidence="6 7" key="1">
    <citation type="submission" date="2018-07" db="EMBL/GenBank/DDBJ databases">
        <title>Genomic Encyclopedia of Type Strains, Phase IV (KMG-IV): sequencing the most valuable type-strain genomes for metagenomic binning, comparative biology and taxonomic classification.</title>
        <authorList>
            <person name="Goeker M."/>
        </authorList>
    </citation>
    <scope>NUCLEOTIDE SEQUENCE [LARGE SCALE GENOMIC DNA]</scope>
    <source>
        <strain evidence="6 7">DSM 14324</strain>
    </source>
</reference>
<dbReference type="AlphaFoldDB" id="A0A3D9E053"/>
<accession>A0A3D9E053</accession>
<protein>
    <submittedName>
        <fullName evidence="6">LysR family transcriptional regulator</fullName>
    </submittedName>
</protein>
<comment type="caution">
    <text evidence="6">The sequence shown here is derived from an EMBL/GenBank/DDBJ whole genome shotgun (WGS) entry which is preliminary data.</text>
</comment>
<dbReference type="InterPro" id="IPR036390">
    <property type="entry name" value="WH_DNA-bd_sf"/>
</dbReference>
<sequence length="316" mass="34829">MMDLNGLRTFERVAATGSFTAAARHFHMAVSSVSRQVSALEESLGIRLLYRHTRAVTLTEAGRQYYEQIRVTLEQLNQATESLKGPTRAPSGTLRINSPVAFGRHQVVPLLRGFHKRYPDVHAELLLTDALTDPVREGSDITFRVGQLADSSLIARPLAPMNYVAAASPAYLLDHGTPETPQALTDHDCLLYQGEMGRQRWYFQAPGDAAPTAFELAGSLYSNDADSLLQAAILGQGIVLFPTWLIDEALASQQLAPILSGWRCEVVPERRMIHVLTTDGRLRTPKVAAFMSYLQDVIGDAPSWDKWQHPDAPPAS</sequence>
<keyword evidence="4" id="KW-0804">Transcription</keyword>
<proteinExistence type="inferred from homology"/>
<dbReference type="GO" id="GO:0003677">
    <property type="term" value="F:DNA binding"/>
    <property type="evidence" value="ECO:0007669"/>
    <property type="project" value="UniProtKB-KW"/>
</dbReference>
<dbReference type="Gene3D" id="1.10.10.10">
    <property type="entry name" value="Winged helix-like DNA-binding domain superfamily/Winged helix DNA-binding domain"/>
    <property type="match status" value="1"/>
</dbReference>
<dbReference type="Pfam" id="PF00126">
    <property type="entry name" value="HTH_1"/>
    <property type="match status" value="1"/>
</dbReference>
<evidence type="ECO:0000256" key="1">
    <source>
        <dbReference type="ARBA" id="ARBA00009437"/>
    </source>
</evidence>
<dbReference type="PANTHER" id="PTHR30537">
    <property type="entry name" value="HTH-TYPE TRANSCRIPTIONAL REGULATOR"/>
    <property type="match status" value="1"/>
</dbReference>
<dbReference type="CDD" id="cd08422">
    <property type="entry name" value="PBP2_CrgA_like"/>
    <property type="match status" value="1"/>
</dbReference>
<dbReference type="InterPro" id="IPR005119">
    <property type="entry name" value="LysR_subst-bd"/>
</dbReference>
<evidence type="ECO:0000256" key="3">
    <source>
        <dbReference type="ARBA" id="ARBA00023125"/>
    </source>
</evidence>
<dbReference type="Pfam" id="PF03466">
    <property type="entry name" value="LysR_substrate"/>
    <property type="match status" value="1"/>
</dbReference>
<keyword evidence="2" id="KW-0805">Transcription regulation</keyword>
<dbReference type="InterPro" id="IPR000847">
    <property type="entry name" value="LysR_HTH_N"/>
</dbReference>
<dbReference type="SUPFAM" id="SSF46785">
    <property type="entry name" value="Winged helix' DNA-binding domain"/>
    <property type="match status" value="1"/>
</dbReference>
<dbReference type="InterPro" id="IPR058163">
    <property type="entry name" value="LysR-type_TF_proteobact-type"/>
</dbReference>
<comment type="similarity">
    <text evidence="1">Belongs to the LysR transcriptional regulatory family.</text>
</comment>
<dbReference type="FunFam" id="1.10.10.10:FF:000001">
    <property type="entry name" value="LysR family transcriptional regulator"/>
    <property type="match status" value="1"/>
</dbReference>
<gene>
    <name evidence="6" type="ORF">C8D72_1105</name>
</gene>
<organism evidence="6 7">
    <name type="scientific">Kushneria indalinina DSM 14324</name>
    <dbReference type="NCBI Taxonomy" id="1122140"/>
    <lineage>
        <taxon>Bacteria</taxon>
        <taxon>Pseudomonadati</taxon>
        <taxon>Pseudomonadota</taxon>
        <taxon>Gammaproteobacteria</taxon>
        <taxon>Oceanospirillales</taxon>
        <taxon>Halomonadaceae</taxon>
        <taxon>Kushneria</taxon>
    </lineage>
</organism>
<evidence type="ECO:0000256" key="2">
    <source>
        <dbReference type="ARBA" id="ARBA00023015"/>
    </source>
</evidence>
<dbReference type="PROSITE" id="PS50931">
    <property type="entry name" value="HTH_LYSR"/>
    <property type="match status" value="1"/>
</dbReference>
<dbReference type="Proteomes" id="UP000256334">
    <property type="component" value="Unassembled WGS sequence"/>
</dbReference>
<evidence type="ECO:0000313" key="6">
    <source>
        <dbReference type="EMBL" id="REC96416.1"/>
    </source>
</evidence>
<evidence type="ECO:0000256" key="4">
    <source>
        <dbReference type="ARBA" id="ARBA00023163"/>
    </source>
</evidence>
<dbReference type="EMBL" id="QRDJ01000006">
    <property type="protein sequence ID" value="REC96416.1"/>
    <property type="molecule type" value="Genomic_DNA"/>
</dbReference>
<feature type="domain" description="HTH lysR-type" evidence="5">
    <location>
        <begin position="2"/>
        <end position="59"/>
    </location>
</feature>
<dbReference type="PANTHER" id="PTHR30537:SF5">
    <property type="entry name" value="HTH-TYPE TRANSCRIPTIONAL ACTIVATOR TTDR-RELATED"/>
    <property type="match status" value="1"/>
</dbReference>
<dbReference type="GO" id="GO:0003700">
    <property type="term" value="F:DNA-binding transcription factor activity"/>
    <property type="evidence" value="ECO:0007669"/>
    <property type="project" value="InterPro"/>
</dbReference>
<evidence type="ECO:0000313" key="7">
    <source>
        <dbReference type="Proteomes" id="UP000256334"/>
    </source>
</evidence>
<keyword evidence="7" id="KW-1185">Reference proteome</keyword>
<name>A0A3D9E053_9GAMM</name>
<dbReference type="SUPFAM" id="SSF53850">
    <property type="entry name" value="Periplasmic binding protein-like II"/>
    <property type="match status" value="1"/>
</dbReference>